<dbReference type="GO" id="GO:0005886">
    <property type="term" value="C:plasma membrane"/>
    <property type="evidence" value="ECO:0007669"/>
    <property type="project" value="UniProtKB-SubCell"/>
</dbReference>
<evidence type="ECO:0000256" key="2">
    <source>
        <dbReference type="ARBA" id="ARBA00007430"/>
    </source>
</evidence>
<feature type="transmembrane region" description="Helical" evidence="7">
    <location>
        <begin position="81"/>
        <end position="104"/>
    </location>
</feature>
<dbReference type="AlphaFoldDB" id="A0A9D2GQB4"/>
<evidence type="ECO:0000313" key="9">
    <source>
        <dbReference type="Proteomes" id="UP000824115"/>
    </source>
</evidence>
<dbReference type="PANTHER" id="PTHR30250">
    <property type="entry name" value="PST FAMILY PREDICTED COLANIC ACID TRANSPORTER"/>
    <property type="match status" value="1"/>
</dbReference>
<keyword evidence="4 7" id="KW-0812">Transmembrane</keyword>
<dbReference type="PANTHER" id="PTHR30250:SF10">
    <property type="entry name" value="LIPOPOLYSACCHARIDE BIOSYNTHESIS PROTEIN WZXC"/>
    <property type="match status" value="1"/>
</dbReference>
<dbReference type="CDD" id="cd13127">
    <property type="entry name" value="MATE_tuaB_like"/>
    <property type="match status" value="1"/>
</dbReference>
<feature type="transmembrane region" description="Helical" evidence="7">
    <location>
        <begin position="441"/>
        <end position="462"/>
    </location>
</feature>
<evidence type="ECO:0000313" key="8">
    <source>
        <dbReference type="EMBL" id="HIZ85470.1"/>
    </source>
</evidence>
<comment type="caution">
    <text evidence="8">The sequence shown here is derived from an EMBL/GenBank/DDBJ whole genome shotgun (WGS) entry which is preliminary data.</text>
</comment>
<keyword evidence="3" id="KW-1003">Cell membrane</keyword>
<gene>
    <name evidence="8" type="ORF">IAC04_03160</name>
</gene>
<protein>
    <submittedName>
        <fullName evidence="8">Lipopolysaccharide biosynthesis protein</fullName>
    </submittedName>
</protein>
<feature type="transmembrane region" description="Helical" evidence="7">
    <location>
        <begin position="355"/>
        <end position="377"/>
    </location>
</feature>
<dbReference type="InterPro" id="IPR050833">
    <property type="entry name" value="Poly_Biosynth_Transport"/>
</dbReference>
<evidence type="ECO:0000256" key="5">
    <source>
        <dbReference type="ARBA" id="ARBA00022989"/>
    </source>
</evidence>
<feature type="transmembrane region" description="Helical" evidence="7">
    <location>
        <begin position="12"/>
        <end position="37"/>
    </location>
</feature>
<dbReference type="EMBL" id="DXAW01000061">
    <property type="protein sequence ID" value="HIZ85470.1"/>
    <property type="molecule type" value="Genomic_DNA"/>
</dbReference>
<keyword evidence="6 7" id="KW-0472">Membrane</keyword>
<feature type="transmembrane region" description="Helical" evidence="7">
    <location>
        <begin position="294"/>
        <end position="314"/>
    </location>
</feature>
<feature type="transmembrane region" description="Helical" evidence="7">
    <location>
        <begin position="326"/>
        <end position="348"/>
    </location>
</feature>
<accession>A0A9D2GQB4</accession>
<reference evidence="8" key="1">
    <citation type="journal article" date="2021" name="PeerJ">
        <title>Extensive microbial diversity within the chicken gut microbiome revealed by metagenomics and culture.</title>
        <authorList>
            <person name="Gilroy R."/>
            <person name="Ravi A."/>
            <person name="Getino M."/>
            <person name="Pursley I."/>
            <person name="Horton D.L."/>
            <person name="Alikhan N.F."/>
            <person name="Baker D."/>
            <person name="Gharbi K."/>
            <person name="Hall N."/>
            <person name="Watson M."/>
            <person name="Adriaenssens E.M."/>
            <person name="Foster-Nyarko E."/>
            <person name="Jarju S."/>
            <person name="Secka A."/>
            <person name="Antonio M."/>
            <person name="Oren A."/>
            <person name="Chaudhuri R.R."/>
            <person name="La Ragione R."/>
            <person name="Hildebrand F."/>
            <person name="Pallen M.J."/>
        </authorList>
    </citation>
    <scope>NUCLEOTIDE SEQUENCE</scope>
    <source>
        <strain evidence="8">Gambia16-554</strain>
    </source>
</reference>
<comment type="similarity">
    <text evidence="2">Belongs to the polysaccharide synthase family.</text>
</comment>
<evidence type="ECO:0000256" key="6">
    <source>
        <dbReference type="ARBA" id="ARBA00023136"/>
    </source>
</evidence>
<feature type="transmembrane region" description="Helical" evidence="7">
    <location>
        <begin position="116"/>
        <end position="137"/>
    </location>
</feature>
<feature type="transmembrane region" description="Helical" evidence="7">
    <location>
        <begin position="43"/>
        <end position="69"/>
    </location>
</feature>
<comment type="subcellular location">
    <subcellularLocation>
        <location evidence="1">Cell membrane</location>
        <topology evidence="1">Multi-pass membrane protein</topology>
    </subcellularLocation>
</comment>
<feature type="transmembrane region" description="Helical" evidence="7">
    <location>
        <begin position="416"/>
        <end position="435"/>
    </location>
</feature>
<evidence type="ECO:0000256" key="3">
    <source>
        <dbReference type="ARBA" id="ARBA00022475"/>
    </source>
</evidence>
<reference evidence="8" key="2">
    <citation type="submission" date="2021-04" db="EMBL/GenBank/DDBJ databases">
        <authorList>
            <person name="Gilroy R."/>
        </authorList>
    </citation>
    <scope>NUCLEOTIDE SEQUENCE</scope>
    <source>
        <strain evidence="8">Gambia16-554</strain>
    </source>
</reference>
<sequence length="489" mass="53892">MAEDLKSKTAKGVGWGFVENILGSGITALANIVLARILSPSDFGIISMTTIFITLSTSLVDSGFTGALTRKKEVSGADLNTVFYFNLTVSCLLYLILFFCSPFIAAFFSQDILVPIIRILSLSLIINALGIVQKVLFVRRIDFKTQAGISLAASVTAGGLSIAAAVMGYGVWSLVILQLTKLVVNTILLWVFSSWHPGFGFSRASFRDMFSFGGRLLITSIVSTLWNELYSIIIGRIYSPSILGQYSRADKIKGMVTSNVSMVMQKVSYPVLSSIQDEGQRQIHVYSKVLKTTVLISFTAVLGLWAVAGPFVVTVFGEQWLPAVDYLRILCLSGLFLPLMICSANVINADGRSDITLILEIVKTVMALIPVVFGIVFSVEALLWSMVGVYAVLFIIHAVCVSKVIHYSVMSQIKDILPVLAVSAVMAFIVNLLNFLDLRPWVLLLLQLFCGGLIIVFTYELVYKNAEYRDIRNEIVKLFRKYLCPEKSR</sequence>
<dbReference type="Proteomes" id="UP000824115">
    <property type="component" value="Unassembled WGS sequence"/>
</dbReference>
<evidence type="ECO:0000256" key="4">
    <source>
        <dbReference type="ARBA" id="ARBA00022692"/>
    </source>
</evidence>
<keyword evidence="5 7" id="KW-1133">Transmembrane helix</keyword>
<evidence type="ECO:0000256" key="7">
    <source>
        <dbReference type="SAM" id="Phobius"/>
    </source>
</evidence>
<evidence type="ECO:0000256" key="1">
    <source>
        <dbReference type="ARBA" id="ARBA00004651"/>
    </source>
</evidence>
<name>A0A9D2GQB4_9BACT</name>
<feature type="transmembrane region" description="Helical" evidence="7">
    <location>
        <begin position="182"/>
        <end position="201"/>
    </location>
</feature>
<proteinExistence type="inferred from homology"/>
<feature type="transmembrane region" description="Helical" evidence="7">
    <location>
        <begin position="149"/>
        <end position="176"/>
    </location>
</feature>
<feature type="transmembrane region" description="Helical" evidence="7">
    <location>
        <begin position="383"/>
        <end position="404"/>
    </location>
</feature>
<dbReference type="Pfam" id="PF13440">
    <property type="entry name" value="Polysacc_synt_3"/>
    <property type="match status" value="1"/>
</dbReference>
<organism evidence="8 9">
    <name type="scientific">Candidatus Coprenecus stercoravium</name>
    <dbReference type="NCBI Taxonomy" id="2840735"/>
    <lineage>
        <taxon>Bacteria</taxon>
        <taxon>Pseudomonadati</taxon>
        <taxon>Bacteroidota</taxon>
        <taxon>Bacteroidia</taxon>
        <taxon>Bacteroidales</taxon>
        <taxon>Rikenellaceae</taxon>
        <taxon>Rikenellaceae incertae sedis</taxon>
        <taxon>Candidatus Coprenecus</taxon>
    </lineage>
</organism>